<reference evidence="12" key="1">
    <citation type="submission" date="2016-11" db="UniProtKB">
        <authorList>
            <consortium name="WormBaseParasite"/>
        </authorList>
    </citation>
    <scope>IDENTIFICATION</scope>
</reference>
<dbReference type="InterPro" id="IPR029071">
    <property type="entry name" value="Ubiquitin-like_domsf"/>
</dbReference>
<dbReference type="PANTHER" id="PTHR10969">
    <property type="entry name" value="MICROTUBULE-ASSOCIATED PROTEINS 1A/1B LIGHT CHAIN 3-RELATED"/>
    <property type="match status" value="1"/>
</dbReference>
<keyword evidence="6 9" id="KW-0449">Lipoprotein</keyword>
<dbReference type="GO" id="GO:0016236">
    <property type="term" value="P:macroautophagy"/>
    <property type="evidence" value="ECO:0007669"/>
    <property type="project" value="UniProtKB-ARBA"/>
</dbReference>
<evidence type="ECO:0000313" key="12">
    <source>
        <dbReference type="WBParaSite" id="L893_g24689.t1"/>
    </source>
</evidence>
<dbReference type="SUPFAM" id="SSF54236">
    <property type="entry name" value="Ubiquitin-like"/>
    <property type="match status" value="1"/>
</dbReference>
<keyword evidence="3" id="KW-0963">Cytoplasm</keyword>
<evidence type="ECO:0000313" key="11">
    <source>
        <dbReference type="Proteomes" id="UP000095287"/>
    </source>
</evidence>
<comment type="subcellular location">
    <subcellularLocation>
        <location evidence="1">Cytoplasmic vesicle</location>
        <location evidence="1">Autophagosome</location>
    </subcellularLocation>
    <subcellularLocation>
        <location evidence="8">Endomembrane system</location>
        <topology evidence="8">Lipid-anchor</topology>
    </subcellularLocation>
</comment>
<evidence type="ECO:0000256" key="6">
    <source>
        <dbReference type="ARBA" id="ARBA00023288"/>
    </source>
</evidence>
<organism evidence="11 12">
    <name type="scientific">Steinernema glaseri</name>
    <dbReference type="NCBI Taxonomy" id="37863"/>
    <lineage>
        <taxon>Eukaryota</taxon>
        <taxon>Metazoa</taxon>
        <taxon>Ecdysozoa</taxon>
        <taxon>Nematoda</taxon>
        <taxon>Chromadorea</taxon>
        <taxon>Rhabditida</taxon>
        <taxon>Tylenchina</taxon>
        <taxon>Panagrolaimomorpha</taxon>
        <taxon>Strongyloidoidea</taxon>
        <taxon>Steinernematidae</taxon>
        <taxon>Steinernema</taxon>
    </lineage>
</organism>
<dbReference type="GO" id="GO:0006950">
    <property type="term" value="P:response to stress"/>
    <property type="evidence" value="ECO:0007669"/>
    <property type="project" value="UniProtKB-ARBA"/>
</dbReference>
<keyword evidence="5" id="KW-0472">Membrane</keyword>
<protein>
    <submittedName>
        <fullName evidence="12">Autophagy-related protein</fullName>
    </submittedName>
</protein>
<dbReference type="AlphaFoldDB" id="A0A1I7ZBI5"/>
<proteinExistence type="inferred from homology"/>
<evidence type="ECO:0000256" key="10">
    <source>
        <dbReference type="RuleBase" id="RU004384"/>
    </source>
</evidence>
<evidence type="ECO:0000256" key="3">
    <source>
        <dbReference type="ARBA" id="ARBA00022490"/>
    </source>
</evidence>
<evidence type="ECO:0000256" key="2">
    <source>
        <dbReference type="ARBA" id="ARBA00007293"/>
    </source>
</evidence>
<keyword evidence="11" id="KW-1185">Reference proteome</keyword>
<dbReference type="Pfam" id="PF02991">
    <property type="entry name" value="ATG8"/>
    <property type="match status" value="1"/>
</dbReference>
<comment type="similarity">
    <text evidence="2 10">Belongs to the ATG8 family.</text>
</comment>
<dbReference type="Gene3D" id="3.10.20.90">
    <property type="entry name" value="Phosphatidylinositol 3-kinase Catalytic Subunit, Chain A, domain 1"/>
    <property type="match status" value="1"/>
</dbReference>
<accession>A0A1I7ZBI5</accession>
<dbReference type="GO" id="GO:0012505">
    <property type="term" value="C:endomembrane system"/>
    <property type="evidence" value="ECO:0007669"/>
    <property type="project" value="UniProtKB-SubCell"/>
</dbReference>
<dbReference type="WBParaSite" id="L893_g24689.t1">
    <property type="protein sequence ID" value="L893_g24689.t1"/>
    <property type="gene ID" value="L893_g24689"/>
</dbReference>
<dbReference type="InterPro" id="IPR004241">
    <property type="entry name" value="Atg8-like"/>
</dbReference>
<evidence type="ECO:0000256" key="4">
    <source>
        <dbReference type="ARBA" id="ARBA00023006"/>
    </source>
</evidence>
<dbReference type="FunFam" id="3.10.20.90:FF:000149">
    <property type="entry name" value="microtubule-associated proteins 1A/1B light chain 3C"/>
    <property type="match status" value="1"/>
</dbReference>
<dbReference type="Proteomes" id="UP000095287">
    <property type="component" value="Unplaced"/>
</dbReference>
<evidence type="ECO:0000256" key="5">
    <source>
        <dbReference type="ARBA" id="ARBA00023136"/>
    </source>
</evidence>
<dbReference type="GO" id="GO:0031410">
    <property type="term" value="C:cytoplasmic vesicle"/>
    <property type="evidence" value="ECO:0007669"/>
    <property type="project" value="UniProtKB-KW"/>
</dbReference>
<dbReference type="GO" id="GO:0005776">
    <property type="term" value="C:autophagosome"/>
    <property type="evidence" value="ECO:0007669"/>
    <property type="project" value="UniProtKB-SubCell"/>
</dbReference>
<sequence>MASTDERTYKERKTLGQRRRLFEEISRNNPGKIPVIIERLNGERPLPNIDRAQFLVAESTTIAELCSVIRRRLQLTANQSIILYVNDKVMPGVMTPMWKLHQAEKGEDGFLYINYCGQATFG</sequence>
<evidence type="ECO:0000256" key="9">
    <source>
        <dbReference type="PIRSR" id="PIRSR604241-50"/>
    </source>
</evidence>
<evidence type="ECO:0000256" key="8">
    <source>
        <dbReference type="ARBA" id="ARBA00037868"/>
    </source>
</evidence>
<keyword evidence="4 10" id="KW-0072">Autophagy</keyword>
<feature type="lipid moiety-binding region" description="Phosphatidylserine amidated glycine; alternate" evidence="9">
    <location>
        <position position="122"/>
    </location>
</feature>
<name>A0A1I7ZBI5_9BILA</name>
<evidence type="ECO:0000256" key="7">
    <source>
        <dbReference type="ARBA" id="ARBA00023329"/>
    </source>
</evidence>
<evidence type="ECO:0000256" key="1">
    <source>
        <dbReference type="ARBA" id="ARBA00004419"/>
    </source>
</evidence>
<keyword evidence="7" id="KW-0968">Cytoplasmic vesicle</keyword>